<organism evidence="1 2">
    <name type="scientific">Vararia minispora EC-137</name>
    <dbReference type="NCBI Taxonomy" id="1314806"/>
    <lineage>
        <taxon>Eukaryota</taxon>
        <taxon>Fungi</taxon>
        <taxon>Dikarya</taxon>
        <taxon>Basidiomycota</taxon>
        <taxon>Agaricomycotina</taxon>
        <taxon>Agaricomycetes</taxon>
        <taxon>Russulales</taxon>
        <taxon>Lachnocladiaceae</taxon>
        <taxon>Vararia</taxon>
    </lineage>
</organism>
<proteinExistence type="predicted"/>
<sequence length="480" mass="53842">MDGLVSWFESHGGSFDESALQFVPIEGFGRGALALSDLPEGHVLFTLPRELTLSTRTSTLPARIGQEAWRERGLHIGWTGLILCMMWEEARGPASKWSVYLESLPRVFNTPMFWSPEEIEELNGTSVVDKIGKEGADIDYVEKVLPTIKSRPDLFSAESMPHFTLQNYHIMGSRILSRSFHVEQWDGADIAGLVQAEPADMRESMEIDSRADASSAAQEESSILIDDNVDGSDDEEDPADVAMVPMADVLNARYGSENAKLFYEQRDLRMCTTKPVEKGQQIWNTYGDPPNSDLLRRYGHVDLVPLSNGRFGNPANIVEVRADLVVAAVATLCPAQAASEDRVDWWLEEGGDDVFIFETTSKVPDELVSFARLLLLPLAEWGQARGKGKLPKPRWDDAIANVVKHVLRERVKCYPTTLEDDEKMLAGTRHLSLNKKHALVVRIGEKDILHDTLRQLEEQPRKAKKRKAEDENGKRPPKKR</sequence>
<evidence type="ECO:0000313" key="2">
    <source>
        <dbReference type="Proteomes" id="UP000814128"/>
    </source>
</evidence>
<evidence type="ECO:0000313" key="1">
    <source>
        <dbReference type="EMBL" id="KAI0032909.1"/>
    </source>
</evidence>
<name>A0ACB8QMA8_9AGAM</name>
<accession>A0ACB8QMA8</accession>
<keyword evidence="2" id="KW-1185">Reference proteome</keyword>
<dbReference type="EMBL" id="MU273533">
    <property type="protein sequence ID" value="KAI0032909.1"/>
    <property type="molecule type" value="Genomic_DNA"/>
</dbReference>
<reference evidence="1" key="2">
    <citation type="journal article" date="2022" name="New Phytol.">
        <title>Evolutionary transition to the ectomycorrhizal habit in the genomes of a hyperdiverse lineage of mushroom-forming fungi.</title>
        <authorList>
            <person name="Looney B."/>
            <person name="Miyauchi S."/>
            <person name="Morin E."/>
            <person name="Drula E."/>
            <person name="Courty P.E."/>
            <person name="Kohler A."/>
            <person name="Kuo A."/>
            <person name="LaButti K."/>
            <person name="Pangilinan J."/>
            <person name="Lipzen A."/>
            <person name="Riley R."/>
            <person name="Andreopoulos W."/>
            <person name="He G."/>
            <person name="Johnson J."/>
            <person name="Nolan M."/>
            <person name="Tritt A."/>
            <person name="Barry K.W."/>
            <person name="Grigoriev I.V."/>
            <person name="Nagy L.G."/>
            <person name="Hibbett D."/>
            <person name="Henrissat B."/>
            <person name="Matheny P.B."/>
            <person name="Labbe J."/>
            <person name="Martin F.M."/>
        </authorList>
    </citation>
    <scope>NUCLEOTIDE SEQUENCE</scope>
    <source>
        <strain evidence="1">EC-137</strain>
    </source>
</reference>
<comment type="caution">
    <text evidence="1">The sequence shown here is derived from an EMBL/GenBank/DDBJ whole genome shotgun (WGS) entry which is preliminary data.</text>
</comment>
<protein>
    <submittedName>
        <fullName evidence="1">SET domain-containing protein</fullName>
    </submittedName>
</protein>
<gene>
    <name evidence="1" type="ORF">K488DRAFT_85438</name>
</gene>
<dbReference type="Proteomes" id="UP000814128">
    <property type="component" value="Unassembled WGS sequence"/>
</dbReference>
<reference evidence="1" key="1">
    <citation type="submission" date="2021-02" db="EMBL/GenBank/DDBJ databases">
        <authorList>
            <consortium name="DOE Joint Genome Institute"/>
            <person name="Ahrendt S."/>
            <person name="Looney B.P."/>
            <person name="Miyauchi S."/>
            <person name="Morin E."/>
            <person name="Drula E."/>
            <person name="Courty P.E."/>
            <person name="Chicoki N."/>
            <person name="Fauchery L."/>
            <person name="Kohler A."/>
            <person name="Kuo A."/>
            <person name="Labutti K."/>
            <person name="Pangilinan J."/>
            <person name="Lipzen A."/>
            <person name="Riley R."/>
            <person name="Andreopoulos W."/>
            <person name="He G."/>
            <person name="Johnson J."/>
            <person name="Barry K.W."/>
            <person name="Grigoriev I.V."/>
            <person name="Nagy L."/>
            <person name="Hibbett D."/>
            <person name="Henrissat B."/>
            <person name="Matheny P.B."/>
            <person name="Labbe J."/>
            <person name="Martin F."/>
        </authorList>
    </citation>
    <scope>NUCLEOTIDE SEQUENCE</scope>
    <source>
        <strain evidence="1">EC-137</strain>
    </source>
</reference>